<accession>A0A0C2WQI1</accession>
<keyword evidence="1" id="KW-1133">Transmembrane helix</keyword>
<keyword evidence="1" id="KW-0812">Transmembrane</keyword>
<dbReference type="HOGENOM" id="CLU_1787997_0_0_1"/>
<protein>
    <submittedName>
        <fullName evidence="2">Uncharacterized protein</fullName>
    </submittedName>
</protein>
<dbReference type="Proteomes" id="UP000054097">
    <property type="component" value="Unassembled WGS sequence"/>
</dbReference>
<name>A0A0C2WQI1_SERVB</name>
<keyword evidence="3" id="KW-1185">Reference proteome</keyword>
<feature type="transmembrane region" description="Helical" evidence="1">
    <location>
        <begin position="6"/>
        <end position="25"/>
    </location>
</feature>
<dbReference type="EMBL" id="KN824513">
    <property type="protein sequence ID" value="KIM19897.1"/>
    <property type="molecule type" value="Genomic_DNA"/>
</dbReference>
<reference evidence="2 3" key="1">
    <citation type="submission" date="2014-04" db="EMBL/GenBank/DDBJ databases">
        <authorList>
            <consortium name="DOE Joint Genome Institute"/>
            <person name="Kuo A."/>
            <person name="Zuccaro A."/>
            <person name="Kohler A."/>
            <person name="Nagy L.G."/>
            <person name="Floudas D."/>
            <person name="Copeland A."/>
            <person name="Barry K.W."/>
            <person name="Cichocki N."/>
            <person name="Veneault-Fourrey C."/>
            <person name="LaButti K."/>
            <person name="Lindquist E.A."/>
            <person name="Lipzen A."/>
            <person name="Lundell T."/>
            <person name="Morin E."/>
            <person name="Murat C."/>
            <person name="Sun H."/>
            <person name="Tunlid A."/>
            <person name="Henrissat B."/>
            <person name="Grigoriev I.V."/>
            <person name="Hibbett D.S."/>
            <person name="Martin F."/>
            <person name="Nordberg H.P."/>
            <person name="Cantor M.N."/>
            <person name="Hua S.X."/>
        </authorList>
    </citation>
    <scope>NUCLEOTIDE SEQUENCE [LARGE SCALE GENOMIC DNA]</scope>
    <source>
        <strain evidence="2 3">MAFF 305830</strain>
    </source>
</reference>
<dbReference type="OrthoDB" id="3357002at2759"/>
<reference evidence="3" key="2">
    <citation type="submission" date="2015-01" db="EMBL/GenBank/DDBJ databases">
        <title>Evolutionary Origins and Diversification of the Mycorrhizal Mutualists.</title>
        <authorList>
            <consortium name="DOE Joint Genome Institute"/>
            <consortium name="Mycorrhizal Genomics Consortium"/>
            <person name="Kohler A."/>
            <person name="Kuo A."/>
            <person name="Nagy L.G."/>
            <person name="Floudas D."/>
            <person name="Copeland A."/>
            <person name="Barry K.W."/>
            <person name="Cichocki N."/>
            <person name="Veneault-Fourrey C."/>
            <person name="LaButti K."/>
            <person name="Lindquist E.A."/>
            <person name="Lipzen A."/>
            <person name="Lundell T."/>
            <person name="Morin E."/>
            <person name="Murat C."/>
            <person name="Riley R."/>
            <person name="Ohm R."/>
            <person name="Sun H."/>
            <person name="Tunlid A."/>
            <person name="Henrissat B."/>
            <person name="Grigoriev I.V."/>
            <person name="Hibbett D.S."/>
            <person name="Martin F."/>
        </authorList>
    </citation>
    <scope>NUCLEOTIDE SEQUENCE [LARGE SCALE GENOMIC DNA]</scope>
    <source>
        <strain evidence="3">MAFF 305830</strain>
    </source>
</reference>
<sequence length="145" mass="15817">MNLIEFGLFVLFALFFISVALLALIPSPSGLNKSVKLPEGEADLEAVTDEKNQQQVAHRGAANENGNSTDGLVEARIKDELNAGFWRLSVGKPEIPEVAFISLILGVILTSEQGVICAQAFYLPQPGECLVPTRLCFRMLILLLY</sequence>
<keyword evidence="1" id="KW-0472">Membrane</keyword>
<proteinExistence type="predicted"/>
<organism evidence="2 3">
    <name type="scientific">Serendipita vermifera MAFF 305830</name>
    <dbReference type="NCBI Taxonomy" id="933852"/>
    <lineage>
        <taxon>Eukaryota</taxon>
        <taxon>Fungi</taxon>
        <taxon>Dikarya</taxon>
        <taxon>Basidiomycota</taxon>
        <taxon>Agaricomycotina</taxon>
        <taxon>Agaricomycetes</taxon>
        <taxon>Sebacinales</taxon>
        <taxon>Serendipitaceae</taxon>
        <taxon>Serendipita</taxon>
    </lineage>
</organism>
<evidence type="ECO:0000313" key="2">
    <source>
        <dbReference type="EMBL" id="KIM19897.1"/>
    </source>
</evidence>
<evidence type="ECO:0000313" key="3">
    <source>
        <dbReference type="Proteomes" id="UP000054097"/>
    </source>
</evidence>
<gene>
    <name evidence="2" type="ORF">M408DRAFT_311340</name>
</gene>
<dbReference type="AlphaFoldDB" id="A0A0C2WQI1"/>
<evidence type="ECO:0000256" key="1">
    <source>
        <dbReference type="SAM" id="Phobius"/>
    </source>
</evidence>